<dbReference type="NCBIfam" id="NF001401">
    <property type="entry name" value="PRK00285.1"/>
    <property type="match status" value="1"/>
</dbReference>
<dbReference type="STRING" id="1220535.IMCC14465_18770"/>
<keyword evidence="4 8" id="KW-0805">Transcription regulation</keyword>
<dbReference type="eggNOG" id="COG0776">
    <property type="taxonomic scope" value="Bacteria"/>
</dbReference>
<comment type="function">
    <text evidence="8 10">This protein is one of the two subunits of integration host factor, a specific DNA-binding protein that functions in genetic recombination as well as in transcriptional and translational control.</text>
</comment>
<dbReference type="Pfam" id="PF00216">
    <property type="entry name" value="Bac_DNA_binding"/>
    <property type="match status" value="1"/>
</dbReference>
<dbReference type="OrthoDB" id="9797747at2"/>
<proteinExistence type="inferred from homology"/>
<organism evidence="11 12">
    <name type="scientific">alpha proteobacterium IMCC14465</name>
    <dbReference type="NCBI Taxonomy" id="1220535"/>
    <lineage>
        <taxon>Bacteria</taxon>
        <taxon>Pseudomonadati</taxon>
        <taxon>Pseudomonadota</taxon>
        <taxon>Alphaproteobacteria</taxon>
        <taxon>PS1 clade</taxon>
    </lineage>
</organism>
<dbReference type="GO" id="GO:0030527">
    <property type="term" value="F:structural constituent of chromatin"/>
    <property type="evidence" value="ECO:0007669"/>
    <property type="project" value="InterPro"/>
</dbReference>
<dbReference type="PATRIC" id="fig|1220535.3.peg.1867"/>
<dbReference type="AlphaFoldDB" id="J9DDX9"/>
<evidence type="ECO:0000256" key="2">
    <source>
        <dbReference type="ARBA" id="ARBA00018329"/>
    </source>
</evidence>
<dbReference type="EMBL" id="ALYF01000016">
    <property type="protein sequence ID" value="EJW20348.1"/>
    <property type="molecule type" value="Genomic_DNA"/>
</dbReference>
<evidence type="ECO:0000256" key="4">
    <source>
        <dbReference type="ARBA" id="ARBA00023015"/>
    </source>
</evidence>
<dbReference type="SMART" id="SM00411">
    <property type="entry name" value="BHL"/>
    <property type="match status" value="1"/>
</dbReference>
<keyword evidence="6 8" id="KW-0804">Transcription</keyword>
<dbReference type="InterPro" id="IPR000119">
    <property type="entry name" value="Hist_DNA-bd"/>
</dbReference>
<comment type="subunit">
    <text evidence="8 10">Heterodimer of an alpha and a beta chain.</text>
</comment>
<evidence type="ECO:0000256" key="7">
    <source>
        <dbReference type="ARBA" id="ARBA00023172"/>
    </source>
</evidence>
<evidence type="ECO:0000256" key="6">
    <source>
        <dbReference type="ARBA" id="ARBA00023163"/>
    </source>
</evidence>
<keyword evidence="5 8" id="KW-0238">DNA-binding</keyword>
<evidence type="ECO:0000256" key="10">
    <source>
        <dbReference type="RuleBase" id="RU004485"/>
    </source>
</evidence>
<dbReference type="GO" id="GO:0005829">
    <property type="term" value="C:cytosol"/>
    <property type="evidence" value="ECO:0007669"/>
    <property type="project" value="TreeGrafter"/>
</dbReference>
<dbReference type="NCBIfam" id="TIGR00987">
    <property type="entry name" value="himA"/>
    <property type="match status" value="1"/>
</dbReference>
<dbReference type="InterPro" id="IPR020816">
    <property type="entry name" value="Histone-like_DNA-bd_CS"/>
</dbReference>
<comment type="caution">
    <text evidence="11">The sequence shown here is derived from an EMBL/GenBank/DDBJ whole genome shotgun (WGS) entry which is preliminary data.</text>
</comment>
<dbReference type="PANTHER" id="PTHR33175:SF2">
    <property type="entry name" value="INTEGRATION HOST FACTOR SUBUNIT ALPHA"/>
    <property type="match status" value="1"/>
</dbReference>
<evidence type="ECO:0000256" key="9">
    <source>
        <dbReference type="RuleBase" id="RU003939"/>
    </source>
</evidence>
<protein>
    <recommendedName>
        <fullName evidence="2 8">Integration host factor subunit alpha</fullName>
        <shortName evidence="8">IHF-alpha</shortName>
    </recommendedName>
</protein>
<dbReference type="PRINTS" id="PR01727">
    <property type="entry name" value="DNABINDINGHU"/>
</dbReference>
<sequence>MSNKTLTRADLSEAVYNEIGLSRVESSEIVEAVLDEVSTALVGGEEVKLSSFGTFSVRQKSGRIGRNPKTGEEVPITPRRVLSFRASHVMKDRINEAFKKLISK</sequence>
<keyword evidence="7 8" id="KW-0233">DNA recombination</keyword>
<dbReference type="SUPFAM" id="SSF47729">
    <property type="entry name" value="IHF-like DNA-binding proteins"/>
    <property type="match status" value="1"/>
</dbReference>
<dbReference type="GO" id="GO:0006310">
    <property type="term" value="P:DNA recombination"/>
    <property type="evidence" value="ECO:0007669"/>
    <property type="project" value="UniProtKB-UniRule"/>
</dbReference>
<evidence type="ECO:0000256" key="5">
    <source>
        <dbReference type="ARBA" id="ARBA00023125"/>
    </source>
</evidence>
<name>J9DDX9_9PROT</name>
<evidence type="ECO:0000256" key="8">
    <source>
        <dbReference type="HAMAP-Rule" id="MF_00380"/>
    </source>
</evidence>
<evidence type="ECO:0000313" key="11">
    <source>
        <dbReference type="EMBL" id="EJW20348.1"/>
    </source>
</evidence>
<dbReference type="PANTHER" id="PTHR33175">
    <property type="entry name" value="DNA-BINDING PROTEIN HU"/>
    <property type="match status" value="1"/>
</dbReference>
<dbReference type="InterPro" id="IPR005684">
    <property type="entry name" value="IHF_alpha"/>
</dbReference>
<dbReference type="HAMAP" id="MF_00380">
    <property type="entry name" value="IHF_alpha"/>
    <property type="match status" value="1"/>
</dbReference>
<keyword evidence="3 8" id="KW-0810">Translation regulation</keyword>
<dbReference type="Proteomes" id="UP000004836">
    <property type="component" value="Unassembled WGS sequence"/>
</dbReference>
<evidence type="ECO:0000256" key="1">
    <source>
        <dbReference type="ARBA" id="ARBA00010529"/>
    </source>
</evidence>
<evidence type="ECO:0000313" key="12">
    <source>
        <dbReference type="Proteomes" id="UP000004836"/>
    </source>
</evidence>
<gene>
    <name evidence="8" type="primary">ihfA</name>
    <name evidence="8" type="synonym">himA</name>
    <name evidence="11" type="ORF">IMCC14465_18770</name>
</gene>
<dbReference type="GO" id="GO:0006355">
    <property type="term" value="P:regulation of DNA-templated transcription"/>
    <property type="evidence" value="ECO:0007669"/>
    <property type="project" value="UniProtKB-UniRule"/>
</dbReference>
<accession>J9DDX9</accession>
<keyword evidence="12" id="KW-1185">Reference proteome</keyword>
<dbReference type="InterPro" id="IPR010992">
    <property type="entry name" value="IHF-like_DNA-bd_dom_sf"/>
</dbReference>
<dbReference type="Gene3D" id="4.10.520.10">
    <property type="entry name" value="IHF-like DNA-binding proteins"/>
    <property type="match status" value="1"/>
</dbReference>
<reference evidence="11 12" key="1">
    <citation type="journal article" date="2012" name="J. Bacteriol.">
        <title>Genome Sequence of Strain IMCC14465, Isolated from the East Sea, Belonging to the PS1 Clade of Alphaproteobacteria.</title>
        <authorList>
            <person name="Yang S.J."/>
            <person name="Kang I."/>
            <person name="Cho J.C."/>
        </authorList>
    </citation>
    <scope>NUCLEOTIDE SEQUENCE [LARGE SCALE GENOMIC DNA]</scope>
    <source>
        <strain evidence="11 12">IMCC14465</strain>
    </source>
</reference>
<comment type="similarity">
    <text evidence="1 8 9">Belongs to the bacterial histone-like protein family.</text>
</comment>
<dbReference type="GO" id="GO:0006417">
    <property type="term" value="P:regulation of translation"/>
    <property type="evidence" value="ECO:0007669"/>
    <property type="project" value="UniProtKB-UniRule"/>
</dbReference>
<dbReference type="CDD" id="cd13835">
    <property type="entry name" value="IHF_A"/>
    <property type="match status" value="1"/>
</dbReference>
<dbReference type="GO" id="GO:0003677">
    <property type="term" value="F:DNA binding"/>
    <property type="evidence" value="ECO:0007669"/>
    <property type="project" value="UniProtKB-UniRule"/>
</dbReference>
<dbReference type="GO" id="GO:0009893">
    <property type="term" value="P:positive regulation of metabolic process"/>
    <property type="evidence" value="ECO:0007669"/>
    <property type="project" value="UniProtKB-ARBA"/>
</dbReference>
<evidence type="ECO:0000256" key="3">
    <source>
        <dbReference type="ARBA" id="ARBA00022845"/>
    </source>
</evidence>
<dbReference type="PROSITE" id="PS00045">
    <property type="entry name" value="HISTONE_LIKE"/>
    <property type="match status" value="1"/>
</dbReference>